<dbReference type="InterPro" id="IPR011048">
    <property type="entry name" value="Haem_d1_sf"/>
</dbReference>
<dbReference type="Proteomes" id="UP000601435">
    <property type="component" value="Unassembled WGS sequence"/>
</dbReference>
<evidence type="ECO:0000313" key="2">
    <source>
        <dbReference type="EMBL" id="CAE7489600.1"/>
    </source>
</evidence>
<organism evidence="2 3">
    <name type="scientific">Symbiodinium necroappetens</name>
    <dbReference type="NCBI Taxonomy" id="1628268"/>
    <lineage>
        <taxon>Eukaryota</taxon>
        <taxon>Sar</taxon>
        <taxon>Alveolata</taxon>
        <taxon>Dinophyceae</taxon>
        <taxon>Suessiales</taxon>
        <taxon>Symbiodiniaceae</taxon>
        <taxon>Symbiodinium</taxon>
    </lineage>
</organism>
<feature type="non-terminal residue" evidence="2">
    <location>
        <position position="1"/>
    </location>
</feature>
<reference evidence="2" key="1">
    <citation type="submission" date="2021-02" db="EMBL/GenBank/DDBJ databases">
        <authorList>
            <person name="Dougan E. K."/>
            <person name="Rhodes N."/>
            <person name="Thang M."/>
            <person name="Chan C."/>
        </authorList>
    </citation>
    <scope>NUCLEOTIDE SEQUENCE</scope>
</reference>
<sequence length="3267" mass="351244">MHRFEVKGPGVCTQSFVDSISPATWPTNFGDPKNLVLAADYVYFVPDAGSTTLFRADVATMTQVQELSVGASFSSGFTDRDGAYVYLVPDSSGYAFKRVATSTFDATETAELEHTSFMGGFVAGEFVYVMPGTFAHGVIYRVDIEGFSTVSRLYLTSVDSSLRDFSGGFHSGEWGYLVPLQDNANAPSSKVVRFKLATFSTQDVEILQLSTSGGFIAGFQDGRYGYLVGKTSQELVRFRLDIFGDDEALSLSGELSGNEISGALKVGESLLQYASIYHCRSLLQVLTVEVGDYAYVLAKDGKVAAASAVFLGCRTFLGAFPEPWSTGHDDTSCTKVHVELATFSAVDVFDVNGGSDAPRPAVMAGGRIIIRRTGTSAGVATFDRTGGDSDFGLRSTVFASTVLLHQHRQHTLRAACQQEVSGYTMEEPAEFDYSSFTSAFTDDKYVYFFRDTLGLFRSELLLDSAGLLPSQKMTLPEGVQNQGYFGGFVDGNYGYLLPSTNHAIVLRFRLETFTFVDSLNLADSFPFPHALVNWWGGFIYEDQGYLLPNEKGVLVRFNLANFNTNTRYFIDFSELDAELKSFRAAVLHGTDAYVVPHEVPATSMGVCKVVRLNLDVLESSWPSSLTIWDISGWADAGDGNTYCGGWGQGFSDGFTDGTFVYMLPGSSGQHLARFAFDDFGSAAESSPEALVWVAVATSSYDGLAGFAGTSSAYLVQKFSSKISKLDLQSATVTDTVDVNQAAPGVYGFYAATSSHSDVLLFTDTDYKKLFRVCQDHGPPDYCSGVSVKSIAYSNNDYTGLNSGFSDDTYIYLVPHQRSVLFRYDRQNTVSYVDLPTSQAYSGGFAHGNYAYLVPGSGNKLLLRINLLEWHPSFVDSSDLSLVSSNLQSFYGGFHDDTYGYLVPGEYGQVARFQLGDSFGDIQVLDITAIQNELRKFRNGFSDGTWGYLVPYQTSSNSASGKVVRFDLATFSTVEVLDVASSNSNAVAFNDGFHDGTYGYLVPGQNGIIARFSLGDFTSENVQYLDASAAGTSYVAGFQRGHSGYVASESGNVFKFNLGQFSAVATQDLQTTLYDMVMVQGQFYALSSSDFRQFIRYCEEPPFVQVSRAPCQEGQELQNYSDVLPMSVSSIGGVFSDGLYLYTLPMSFLEVHRFDLATFQIYQKLDLSSLGLQTYTYSAGLTDGAFGYLIPGSGGSQVVRFDLASFAGSAAEVQDLAQVNSSLTGFSGGFLVGSSLYLVPQESGHFVRIDDWSSVTSLSLTSTDADLVNLRPGFVELDASFAFLASYQDASYQNTGKIVKISLSSFSVDSVLDLKNVSSDYVAFSATFSENFGGYSGFALCSMTPKVIRYALGTMALLEEKDFTEHSFTGFAHGAHDGTYGYLASDSSAKLVQFNWQENLFAVIDASNTGAYGFNSFALTAPDVYLGSSSDYRSFYRKCPQELSVTTTATVTRSTSETSTSVTATGTSATETSTFSPSTSVTATGTSATETSTFFETSTSTGTRQDPTTTTSTTATATHTARAATVTSSTTTASANAVETNGSQCSQGNLSYTHYLFDAEADIPRLLGAGPSGLFTDAVSMNIFSEDDSGLPRRGIAPQTNFTGVDLAQGGLFSGFRAGFFAADLAVLVPRDSSWVAGFNVSNAENTISLNLLNHSAELTNFTGGFAAKAWAFLVPAYFGRIPRLRADDLTFSGSVDLTETSPDLHVFSSGFFVDGYGFLVPHSSRDGSPLGKVVRFHVDTLEVELLDLASLNENLAGFHSGIERDGFGYLVPGVFGWAARFELADFSLLGDVRGGGPGTSSVRMLNLTYVGDFMGAHLDTFGSTVYFITLQGEFVAVDLPDFSLSDVSDGQLETEYSEYYPSLLYYPSAIAGWGRHSFLWSLGPTMLSLECDNGVAETGTPKTIVTFVMYGYDDASWRDYAWALSMIDGRSPVSMHASPGPFGSWVGENFLIERESGDVVLNVTWQEDMVSQEFQGIAGETLYLTVTPGNSSGGDGRWWDIIDDHGIAYSSWHQLYPTKQPFMAVGATLRAGGGHSERAKFEEFYVEPTATLSLSVSPRGDTNGTNIAWVLYDVNMDAIMRSGDEIWEKFPRNAIFSPRRLLAFCAKGLAAGQAPPRLGLTEQLPDEMDLPRPVVLADRNCHLVLYKSQLFEVMESLFLNVVASFVGSAHCQPREPQQLHSRRSKLGDIHDNSLSNRDIHDNSLSNRDIHDHDLDHRDIYDNRLINRDIYDNGLSNRIPTAANGDGQVLVAKVTNTTSTVSTAMGLLWQEADCDDIKHHDFFFHVDVLHVVVHNLLIHDIVVHDVVVNNSVFHYIIIHDAFDHKYYNFHNFVAKNDFALPSTVREDSPEGAVVAAALESVLLATKSSEGSVTSSTPSGNVTVVKLSGSAANSSTPDQNRMVLQINNGNAGAAGTGNDGSLSTVAVSVPLAVVEDLAQGQNVLLSVMTIAEEVSLTLPNANTERETVELTSKVMELSLVLEAGGAVTVANVSDLTEPIAFQLTAGEAVPGDQCAFFDPVSQTWSTKGMGNMDAETFAALGLGSTMNGTWCLTTHTSMFALVQIIPFESMWDPEAGALNANGYIVAGLVPSNLCLHPAPAFRFRRPCCSGPLAGHFAPTGGTALTAAGSLTGKERLRRAWRAGAWAKLVLAGTVGTPNSSPPLNLPSRFYVVLGGEGCGPLPGLNCCVPRLPIGAGSKGLHLCCWFAMASFFSLEDLTPYHVTRQLMVYEHPSHDGDGITECLAAVVLKRDLGFLLALPRGVLDDAEVAQGLVAPVDALLGPTHPSEVPSMLQSPSGLVAGDGRPVQFTLADLSVDALSRLSPYDPEEPPELMVAFDAGSPDLVPEPAALLSAAQAWVADPDMAASERVTFYSADEAPVGAQASEPKKPRPVLHLSRPKLQAPPPRAATGGAEPGPGQQHEKPKRTTMAGLAAQLDTLVATLPAISNKLAEVDQKQQELATMVTSGAAAPLKQPLSTASALGAGSKPAGPLALTIGPPPGSRHPPPGPPGKAAEETADLEEAIEEADPGDHLARAMLAQSQALTSLVQQLAAAGGDGSLESGVVGSLGVRGSAQRARLQEDLAQGRGLFYQQVCANMARRMMPSQQPGASQTELVSQGISLTRYWERFGGWSGSRDLGLLAFQVGLIFDALLNDRVQLAKDHLALLAVCLEQAAMDGGRMEVAYQMTFLEDPPSSMFMARAGPSARSRAFAPLASQRWVSVILTHLRELDTIQARRGEQTRPKGQAAQDTASESADSPPRRRPPKKKPP</sequence>
<dbReference type="OrthoDB" id="433682at2759"/>
<feature type="compositionally biased region" description="Pro residues" evidence="1">
    <location>
        <begin position="2994"/>
        <end position="3007"/>
    </location>
</feature>
<accession>A0A812SNZ0</accession>
<feature type="region of interest" description="Disordered" evidence="1">
    <location>
        <begin position="2976"/>
        <end position="3013"/>
    </location>
</feature>
<name>A0A812SNZ0_9DINO</name>
<dbReference type="SUPFAM" id="SSF51004">
    <property type="entry name" value="C-terminal (heme d1) domain of cytochrome cd1-nitrite reductase"/>
    <property type="match status" value="1"/>
</dbReference>
<gene>
    <name evidence="2" type="ORF">SNEC2469_LOCUS13925</name>
</gene>
<keyword evidence="3" id="KW-1185">Reference proteome</keyword>
<feature type="region of interest" description="Disordered" evidence="1">
    <location>
        <begin position="1446"/>
        <end position="1527"/>
    </location>
</feature>
<feature type="compositionally biased region" description="Basic residues" evidence="1">
    <location>
        <begin position="3258"/>
        <end position="3267"/>
    </location>
</feature>
<feature type="region of interest" description="Disordered" evidence="1">
    <location>
        <begin position="2876"/>
        <end position="2924"/>
    </location>
</feature>
<dbReference type="EMBL" id="CAJNJA010022286">
    <property type="protein sequence ID" value="CAE7489600.1"/>
    <property type="molecule type" value="Genomic_DNA"/>
</dbReference>
<feature type="region of interest" description="Disordered" evidence="1">
    <location>
        <begin position="3231"/>
        <end position="3267"/>
    </location>
</feature>
<evidence type="ECO:0000313" key="3">
    <source>
        <dbReference type="Proteomes" id="UP000601435"/>
    </source>
</evidence>
<proteinExistence type="predicted"/>
<comment type="caution">
    <text evidence="2">The sequence shown here is derived from an EMBL/GenBank/DDBJ whole genome shotgun (WGS) entry which is preliminary data.</text>
</comment>
<evidence type="ECO:0000256" key="1">
    <source>
        <dbReference type="SAM" id="MobiDB-lite"/>
    </source>
</evidence>
<protein>
    <submittedName>
        <fullName evidence="2">Uncharacterized protein</fullName>
    </submittedName>
</protein>